<sequence length="431" mass="48845">MTSVCALRVDCGRAVPPMETIEVEEYGIPGWLSDSGATPGDDIWTKFGLEETESIYPTPPLSPDSKSDIGDKDWHETRSDSGLDFGEDQMSWQPEHSVDITPLLELDCELDMLKPIQCAAPVKPKSELKVSLIQDCMWSAYKKLLLKDSEKLDVNRSKTTQENLYQEFNQPSDCVDPTTVFPYPLSMTETHLDLNIGSQSSSHSDSEEEIDVVTIATIESTPEEKKRSSSSTTKKDSHKHKHRRMYEVSNPEHDYAKPGPKHLSKLGRSLKRSKSSCSSLSHSLVKRKRMNEGVNPIALKNALESWDPKSRGLGSMYNPASSRGSSKNSSRCSSQSGSHSASDSEDCDKRVNHNVLERKRREDLRSAFFRLRDRIPELESKERASKVVILEKSRTYVMSLRKDHSKLAQEKEIQARRHKELLARLRQLRQR</sequence>
<reference evidence="5" key="1">
    <citation type="submission" date="2018-12" db="EMBL/GenBank/DDBJ databases">
        <title>Molecular cloning and characterization of three genes in Apostichopus japonicus.</title>
        <authorList>
            <person name="Shao Y."/>
            <person name="Li C."/>
        </authorList>
    </citation>
    <scope>NUCLEOTIDE SEQUENCE</scope>
</reference>
<dbReference type="GO" id="GO:0046983">
    <property type="term" value="F:protein dimerization activity"/>
    <property type="evidence" value="ECO:0007669"/>
    <property type="project" value="InterPro"/>
</dbReference>
<accession>A0A7D0H224</accession>
<dbReference type="PROSITE" id="PS50888">
    <property type="entry name" value="BHLH"/>
    <property type="match status" value="1"/>
</dbReference>
<dbReference type="Pfam" id="PF00010">
    <property type="entry name" value="HLH"/>
    <property type="match status" value="1"/>
</dbReference>
<dbReference type="PIRSF" id="PIRSF001705">
    <property type="entry name" value="Myc_protein"/>
    <property type="match status" value="1"/>
</dbReference>
<dbReference type="InterPro" id="IPR011598">
    <property type="entry name" value="bHLH_dom"/>
</dbReference>
<dbReference type="Gene3D" id="4.10.280.10">
    <property type="entry name" value="Helix-loop-helix DNA-binding domain"/>
    <property type="match status" value="1"/>
</dbReference>
<proteinExistence type="evidence at transcript level"/>
<comment type="subcellular location">
    <subcellularLocation>
        <location evidence="2">Nucleus</location>
    </subcellularLocation>
</comment>
<evidence type="ECO:0000256" key="2">
    <source>
        <dbReference type="PIRNR" id="PIRNR001705"/>
    </source>
</evidence>
<dbReference type="InterPro" id="IPR036638">
    <property type="entry name" value="HLH_DNA-bd_sf"/>
</dbReference>
<dbReference type="InterPro" id="IPR050433">
    <property type="entry name" value="Myc_transcription_factors"/>
</dbReference>
<keyword evidence="2" id="KW-0539">Nucleus</keyword>
<feature type="domain" description="BHLH" evidence="4">
    <location>
        <begin position="348"/>
        <end position="400"/>
    </location>
</feature>
<keyword evidence="1 2" id="KW-0238">DNA-binding</keyword>
<feature type="region of interest" description="Disordered" evidence="3">
    <location>
        <begin position="54"/>
        <end position="84"/>
    </location>
</feature>
<dbReference type="InterPro" id="IPR012682">
    <property type="entry name" value="Tscrpt_reg_Myc_N"/>
</dbReference>
<feature type="compositionally biased region" description="Basic and acidic residues" evidence="3">
    <location>
        <begin position="65"/>
        <end position="81"/>
    </location>
</feature>
<dbReference type="SMART" id="SM00353">
    <property type="entry name" value="HLH"/>
    <property type="match status" value="1"/>
</dbReference>
<evidence type="ECO:0000313" key="5">
    <source>
        <dbReference type="EMBL" id="QDM02516.1"/>
    </source>
</evidence>
<feature type="region of interest" description="Disordered" evidence="3">
    <location>
        <begin position="308"/>
        <end position="348"/>
    </location>
</feature>
<dbReference type="PRINTS" id="PR00044">
    <property type="entry name" value="LEUZIPPRMYC"/>
</dbReference>
<dbReference type="CDD" id="cd11400">
    <property type="entry name" value="bHLHzip_Myc"/>
    <property type="match status" value="1"/>
</dbReference>
<dbReference type="AlphaFoldDB" id="A0A7D0H224"/>
<dbReference type="FunFam" id="4.10.280.10:FF:000019">
    <property type="entry name" value="Myc proto-oncogene protein"/>
    <property type="match status" value="1"/>
</dbReference>
<name>A0A7D0H224_STIJA</name>
<dbReference type="PANTHER" id="PTHR45851">
    <property type="entry name" value="MYC PROTO-ONCOGENE"/>
    <property type="match status" value="1"/>
</dbReference>
<dbReference type="GeneID" id="139974374"/>
<dbReference type="SUPFAM" id="SSF47459">
    <property type="entry name" value="HLH, helix-loop-helix DNA-binding domain"/>
    <property type="match status" value="1"/>
</dbReference>
<dbReference type="InterPro" id="IPR002418">
    <property type="entry name" value="Tscrpt_reg_Myc"/>
</dbReference>
<dbReference type="RefSeq" id="XP_071837585.1">
    <property type="nucleotide sequence ID" value="XM_071981484.1"/>
</dbReference>
<dbReference type="GO" id="GO:0003700">
    <property type="term" value="F:DNA-binding transcription factor activity"/>
    <property type="evidence" value="ECO:0007669"/>
    <property type="project" value="InterPro"/>
</dbReference>
<dbReference type="GO" id="GO:0003677">
    <property type="term" value="F:DNA binding"/>
    <property type="evidence" value="ECO:0007669"/>
    <property type="project" value="UniProtKB-UniRule"/>
</dbReference>
<dbReference type="Pfam" id="PF01056">
    <property type="entry name" value="Myc_N"/>
    <property type="match status" value="1"/>
</dbReference>
<feature type="region of interest" description="Disordered" evidence="3">
    <location>
        <begin position="215"/>
        <end position="285"/>
    </location>
</feature>
<evidence type="ECO:0000256" key="3">
    <source>
        <dbReference type="SAM" id="MobiDB-lite"/>
    </source>
</evidence>
<evidence type="ECO:0000256" key="1">
    <source>
        <dbReference type="ARBA" id="ARBA00023125"/>
    </source>
</evidence>
<evidence type="ECO:0000259" key="4">
    <source>
        <dbReference type="PROSITE" id="PS50888"/>
    </source>
</evidence>
<organism evidence="5">
    <name type="scientific">Stichopus japonicus</name>
    <name type="common">Sea cucumber</name>
    <dbReference type="NCBI Taxonomy" id="307972"/>
    <lineage>
        <taxon>Eukaryota</taxon>
        <taxon>Metazoa</taxon>
        <taxon>Echinodermata</taxon>
        <taxon>Eleutherozoa</taxon>
        <taxon>Echinozoa</taxon>
        <taxon>Holothuroidea</taxon>
        <taxon>Aspidochirotacea</taxon>
        <taxon>Aspidochirotida</taxon>
        <taxon>Stichopodidae</taxon>
        <taxon>Apostichopus</taxon>
    </lineage>
</organism>
<dbReference type="EMBL" id="MK309405">
    <property type="protein sequence ID" value="QDM02516.1"/>
    <property type="molecule type" value="mRNA"/>
</dbReference>
<protein>
    <submittedName>
        <fullName evidence="5">MYC</fullName>
    </submittedName>
</protein>
<feature type="compositionally biased region" description="Low complexity" evidence="3">
    <location>
        <begin position="321"/>
        <end position="341"/>
    </location>
</feature>
<feature type="compositionally biased region" description="Basic residues" evidence="3">
    <location>
        <begin position="259"/>
        <end position="274"/>
    </location>
</feature>
<dbReference type="GO" id="GO:0005634">
    <property type="term" value="C:nucleus"/>
    <property type="evidence" value="ECO:0007669"/>
    <property type="project" value="UniProtKB-SubCell"/>
</dbReference>
<comment type="subunit">
    <text evidence="2">Efficient DNA binding requires dimerization with another bHLH protein.</text>
</comment>